<evidence type="ECO:0000259" key="2">
    <source>
        <dbReference type="Pfam" id="PF24542"/>
    </source>
</evidence>
<dbReference type="InterPro" id="IPR024420">
    <property type="entry name" value="TRAPP_III_complex_Trs85"/>
</dbReference>
<sequence>MGVDTPAAEVIRDGLRPVIGVLTSYDVDQLCAKNNLSFCDLLLPFSSLANEVALKDPTNQAVTHSARNLSIDFRDLRKDGFLLAFTVMPHVLSEAVRSTPEDSAASSTTALLGECTWYKSFRDGFLYWAEPAEHEFLRHYLACLLVVSTSHPDPLEQLTKLSQAQHNQQHGGMGQTSGAPAETVAGPAHAATPKWFLPNIFKYHVLVHDVSTGDDRRAEELYQTMKMAYGANACHLLRINSTQPTEATVADMPDPWRQCLERKYRGLHQGLRVARMHALAKAMAASAVDHSAIDASQIPSMNVSSVSADLNNDRPKLSETPRMQWLQAGFLRDYLTVVRDTKAPSSDLPEFPVPRIVTESLKVFYGGHPPASAQVIEDEHRDLFDQTDPEHLWTELEKASWLACSPNTAKLRVATLFKPVVDEGRTPDEHRRPTPANERFTVQTNIVNFLQVPIALCDVSVEYEPMESGKVTVETLDCLVLGAGEEKQLRLWLVPDSEVTSLSVTAIKLSLSPVGADNVPDKSLAVQGRLPLRLRGRRLNSNTQQRTAVVHAPDHRLQPTVTSQPWPLLSVELTARDGSPIDHLTCHCGEIRSFSLRLTNIAAVGVRSVCVVADPLDAVALTRRSATSGADNEELMETKVIDGHTVWTFPHDWNLAPAASSECTLWLRAPQKAGKSAVQLVVYYETESGSQLSPAITPWPHQGGRGTHLALLWKAHVVDRNGKSGFIFGEQWCPVTIPRTSGYEPALAVVQSPPATTEGAPALSFSLPSIDASLSESQSTVASVTCSAVVDRVLIAHDFHAERLCNVPVGLKLTNTSRTAPARVVLRCSNANIAELTAASRGHRGSQSALWLGRTTHSLTLEPGASRSLPLRVSACRPGVYDIANLRLESRLGDSDVPFLVSVPSIFITISDTRS</sequence>
<feature type="region of interest" description="Disordered" evidence="1">
    <location>
        <begin position="162"/>
        <end position="185"/>
    </location>
</feature>
<proteinExistence type="predicted"/>
<evidence type="ECO:0000256" key="1">
    <source>
        <dbReference type="SAM" id="MobiDB-lite"/>
    </source>
</evidence>
<dbReference type="GO" id="GO:1990072">
    <property type="term" value="C:TRAPPIII protein complex"/>
    <property type="evidence" value="ECO:0007669"/>
    <property type="project" value="TreeGrafter"/>
</dbReference>
<dbReference type="InterPro" id="IPR058541">
    <property type="entry name" value="Ig_TPPC8_1st"/>
</dbReference>
<evidence type="ECO:0000259" key="4">
    <source>
        <dbReference type="Pfam" id="PF24545"/>
    </source>
</evidence>
<protein>
    <submittedName>
        <fullName evidence="6">Trafficking protein particle complex subunit 8</fullName>
    </submittedName>
</protein>
<reference evidence="6" key="1">
    <citation type="submission" date="2022-11" db="UniProtKB">
        <authorList>
            <consortium name="WormBaseParasite"/>
        </authorList>
    </citation>
    <scope>IDENTIFICATION</scope>
</reference>
<dbReference type="InterPro" id="IPR058538">
    <property type="entry name" value="Ig_TPPC8_2nd"/>
</dbReference>
<dbReference type="AlphaFoldDB" id="A0A914XF68"/>
<feature type="domain" description="TPPC8 C-terminal Ig-like" evidence="2">
    <location>
        <begin position="795"/>
        <end position="889"/>
    </location>
</feature>
<dbReference type="PANTHER" id="PTHR12975">
    <property type="entry name" value="TRANSPORT PROTEIN TRAPP"/>
    <property type="match status" value="1"/>
</dbReference>
<organism evidence="5 6">
    <name type="scientific">Plectus sambesii</name>
    <dbReference type="NCBI Taxonomy" id="2011161"/>
    <lineage>
        <taxon>Eukaryota</taxon>
        <taxon>Metazoa</taxon>
        <taxon>Ecdysozoa</taxon>
        <taxon>Nematoda</taxon>
        <taxon>Chromadorea</taxon>
        <taxon>Plectida</taxon>
        <taxon>Plectina</taxon>
        <taxon>Plectoidea</taxon>
        <taxon>Plectidae</taxon>
        <taxon>Plectus</taxon>
    </lineage>
</organism>
<dbReference type="Pfam" id="PF24544">
    <property type="entry name" value="Ig_TPPC8_2nd"/>
    <property type="match status" value="1"/>
</dbReference>
<dbReference type="Pfam" id="PF24545">
    <property type="entry name" value="Ig_TPPC8_1st"/>
    <property type="match status" value="1"/>
</dbReference>
<evidence type="ECO:0000313" key="6">
    <source>
        <dbReference type="WBParaSite" id="PSAMB.scaffold825size40796.g9070.t1"/>
    </source>
</evidence>
<keyword evidence="5" id="KW-1185">Reference proteome</keyword>
<evidence type="ECO:0000313" key="5">
    <source>
        <dbReference type="Proteomes" id="UP000887566"/>
    </source>
</evidence>
<feature type="domain" description="TPPC8 first Ig-like" evidence="4">
    <location>
        <begin position="389"/>
        <end position="574"/>
    </location>
</feature>
<dbReference type="Pfam" id="PF12739">
    <property type="entry name" value="TRAPPC-Trs85"/>
    <property type="match status" value="1"/>
</dbReference>
<evidence type="ECO:0000259" key="3">
    <source>
        <dbReference type="Pfam" id="PF24544"/>
    </source>
</evidence>
<dbReference type="InterPro" id="IPR057651">
    <property type="entry name" value="Ig_TPPC8_C"/>
</dbReference>
<feature type="domain" description="TPPC8 second Ig-like" evidence="3">
    <location>
        <begin position="588"/>
        <end position="689"/>
    </location>
</feature>
<accession>A0A914XF68</accession>
<dbReference type="Proteomes" id="UP000887566">
    <property type="component" value="Unplaced"/>
</dbReference>
<dbReference type="Pfam" id="PF24542">
    <property type="entry name" value="Ig_TPPC8_C"/>
    <property type="match status" value="1"/>
</dbReference>
<dbReference type="PANTHER" id="PTHR12975:SF6">
    <property type="entry name" value="TRAFFICKING PROTEIN PARTICLE COMPLEX SUBUNIT 8"/>
    <property type="match status" value="1"/>
</dbReference>
<dbReference type="WBParaSite" id="PSAMB.scaffold825size40796.g9070.t1">
    <property type="protein sequence ID" value="PSAMB.scaffold825size40796.g9070.t1"/>
    <property type="gene ID" value="PSAMB.scaffold825size40796.g9070"/>
</dbReference>
<name>A0A914XF68_9BILA</name>